<comment type="caution">
    <text evidence="7">The sequence shown here is derived from an EMBL/GenBank/DDBJ whole genome shotgun (WGS) entry which is preliminary data.</text>
</comment>
<dbReference type="Gene3D" id="1.10.760.10">
    <property type="entry name" value="Cytochrome c-like domain"/>
    <property type="match status" value="1"/>
</dbReference>
<accession>A0AAE3QUI9</accession>
<dbReference type="Proteomes" id="UP001241110">
    <property type="component" value="Unassembled WGS sequence"/>
</dbReference>
<gene>
    <name evidence="7" type="ORF">QNI16_24225</name>
</gene>
<dbReference type="GO" id="GO:0009055">
    <property type="term" value="F:electron transfer activity"/>
    <property type="evidence" value="ECO:0007669"/>
    <property type="project" value="InterPro"/>
</dbReference>
<keyword evidence="5" id="KW-0732">Signal</keyword>
<dbReference type="PIRSF" id="PIRSF028099">
    <property type="entry name" value="DUF1111"/>
    <property type="match status" value="1"/>
</dbReference>
<protein>
    <submittedName>
        <fullName evidence="7">Di-heme oxidoredictase family protein</fullName>
    </submittedName>
</protein>
<keyword evidence="2 4" id="KW-0479">Metal-binding</keyword>
<evidence type="ECO:0000256" key="4">
    <source>
        <dbReference type="PROSITE-ProRule" id="PRU00433"/>
    </source>
</evidence>
<evidence type="ECO:0000256" key="3">
    <source>
        <dbReference type="ARBA" id="ARBA00023004"/>
    </source>
</evidence>
<feature type="chain" id="PRO_5042158677" evidence="5">
    <location>
        <begin position="26"/>
        <end position="477"/>
    </location>
</feature>
<dbReference type="PANTHER" id="PTHR30600:SF4">
    <property type="entry name" value="CYTOCHROME C DOMAIN-CONTAINING PROTEIN"/>
    <property type="match status" value="1"/>
</dbReference>
<evidence type="ECO:0000313" key="8">
    <source>
        <dbReference type="Proteomes" id="UP001241110"/>
    </source>
</evidence>
<proteinExistence type="predicted"/>
<dbReference type="EMBL" id="JASJOS010000011">
    <property type="protein sequence ID" value="MDJ1483628.1"/>
    <property type="molecule type" value="Genomic_DNA"/>
</dbReference>
<reference evidence="7" key="1">
    <citation type="submission" date="2023-05" db="EMBL/GenBank/DDBJ databases">
        <authorList>
            <person name="Zhang X."/>
        </authorList>
    </citation>
    <scope>NUCLEOTIDE SEQUENCE</scope>
    <source>
        <strain evidence="7">YF14B1</strain>
    </source>
</reference>
<evidence type="ECO:0000313" key="7">
    <source>
        <dbReference type="EMBL" id="MDJ1483628.1"/>
    </source>
</evidence>
<keyword evidence="3 4" id="KW-0408">Iron</keyword>
<evidence type="ECO:0000256" key="5">
    <source>
        <dbReference type="SAM" id="SignalP"/>
    </source>
</evidence>
<keyword evidence="1 4" id="KW-0349">Heme</keyword>
<organism evidence="7 8">
    <name type="scientific">Xanthocytophaga flava</name>
    <dbReference type="NCBI Taxonomy" id="3048013"/>
    <lineage>
        <taxon>Bacteria</taxon>
        <taxon>Pseudomonadati</taxon>
        <taxon>Bacteroidota</taxon>
        <taxon>Cytophagia</taxon>
        <taxon>Cytophagales</taxon>
        <taxon>Rhodocytophagaceae</taxon>
        <taxon>Xanthocytophaga</taxon>
    </lineage>
</organism>
<dbReference type="SUPFAM" id="SSF46626">
    <property type="entry name" value="Cytochrome c"/>
    <property type="match status" value="1"/>
</dbReference>
<name>A0AAE3QUI9_9BACT</name>
<dbReference type="PROSITE" id="PS51007">
    <property type="entry name" value="CYTC"/>
    <property type="match status" value="1"/>
</dbReference>
<dbReference type="InterPro" id="IPR051395">
    <property type="entry name" value="Cytochrome_c_Peroxidase/MauG"/>
</dbReference>
<dbReference type="InterPro" id="IPR009056">
    <property type="entry name" value="Cyt_c-like_dom"/>
</dbReference>
<evidence type="ECO:0000259" key="6">
    <source>
        <dbReference type="PROSITE" id="PS51007"/>
    </source>
</evidence>
<dbReference type="AlphaFoldDB" id="A0AAE3QUI9"/>
<dbReference type="InterPro" id="IPR036909">
    <property type="entry name" value="Cyt_c-like_dom_sf"/>
</dbReference>
<dbReference type="GO" id="GO:0004130">
    <property type="term" value="F:cytochrome-c peroxidase activity"/>
    <property type="evidence" value="ECO:0007669"/>
    <property type="project" value="TreeGrafter"/>
</dbReference>
<sequence length="477" mass="51901">MRTPFCVKSYQLILGMLAGSMLCMSACKSTETDIQRASVEDKEQYSGGDNLTSNDLSDNAFGKQANNITFDEGVLFVVGNSLFQSNWVTAPSSVTSLDGLGPLMNQSSCGGCHFKDGRAKPPATETVTLNGLLFRLSIPGTGVHGESVHDPVYGEQLQDKAILGVTPESSVRVTYQPVSGQYADGTTYTLQKPVYELYNPNFGSFHAGLMVSPRIAQQIPGLGLLEAVSEPTILSFADETDKNKDGISGRPNYVWDVVNNKTSLGRFGWKANVATIKQQTAGALQGDMGITSSVFPASGLSESENELYSSLPNGGSPEISDEQLNKIIFYVQTLSVPVRRDWTDKDILRGKYLFSQLNCSGCHIPKMQTAGTHTVSVLNNQTIRPYTDMLLHDMGEGLADNRPDFLANGQEWRTAPLWGIGMVKTVNKHTNFLHDGRAFSLEEAILWHGGEAEKSATDFKKLSATDRASLIKFLESL</sequence>
<evidence type="ECO:0000256" key="1">
    <source>
        <dbReference type="ARBA" id="ARBA00022617"/>
    </source>
</evidence>
<feature type="signal peptide" evidence="5">
    <location>
        <begin position="1"/>
        <end position="25"/>
    </location>
</feature>
<dbReference type="InterPro" id="IPR010538">
    <property type="entry name" value="DHOR"/>
</dbReference>
<feature type="domain" description="Cytochrome c" evidence="6">
    <location>
        <begin position="345"/>
        <end position="477"/>
    </location>
</feature>
<dbReference type="GO" id="GO:0020037">
    <property type="term" value="F:heme binding"/>
    <property type="evidence" value="ECO:0007669"/>
    <property type="project" value="InterPro"/>
</dbReference>
<dbReference type="RefSeq" id="WP_313983754.1">
    <property type="nucleotide sequence ID" value="NZ_JASJOS010000011.1"/>
</dbReference>
<evidence type="ECO:0000256" key="2">
    <source>
        <dbReference type="ARBA" id="ARBA00022723"/>
    </source>
</evidence>
<dbReference type="Pfam" id="PF06537">
    <property type="entry name" value="DHOR"/>
    <property type="match status" value="1"/>
</dbReference>
<dbReference type="PANTHER" id="PTHR30600">
    <property type="entry name" value="CYTOCHROME C PEROXIDASE-RELATED"/>
    <property type="match status" value="1"/>
</dbReference>
<dbReference type="GO" id="GO:0046872">
    <property type="term" value="F:metal ion binding"/>
    <property type="evidence" value="ECO:0007669"/>
    <property type="project" value="UniProtKB-KW"/>
</dbReference>